<dbReference type="InterPro" id="IPR036396">
    <property type="entry name" value="Cyt_P450_sf"/>
</dbReference>
<dbReference type="GO" id="GO:0016705">
    <property type="term" value="F:oxidoreductase activity, acting on paired donors, with incorporation or reduction of molecular oxygen"/>
    <property type="evidence" value="ECO:0007669"/>
    <property type="project" value="InterPro"/>
</dbReference>
<comment type="caution">
    <text evidence="9">The sequence shown here is derived from an EMBL/GenBank/DDBJ whole genome shotgun (WGS) entry which is preliminary data.</text>
</comment>
<dbReference type="PANTHER" id="PTHR24291">
    <property type="entry name" value="CYTOCHROME P450 FAMILY 4"/>
    <property type="match status" value="1"/>
</dbReference>
<dbReference type="InterPro" id="IPR002401">
    <property type="entry name" value="Cyt_P450_E_grp-I"/>
</dbReference>
<evidence type="ECO:0000256" key="6">
    <source>
        <dbReference type="ARBA" id="ARBA00023033"/>
    </source>
</evidence>
<dbReference type="Pfam" id="PF00067">
    <property type="entry name" value="p450"/>
    <property type="match status" value="1"/>
</dbReference>
<dbReference type="PRINTS" id="PR00385">
    <property type="entry name" value="P450"/>
</dbReference>
<keyword evidence="6 8" id="KW-0503">Monooxygenase</keyword>
<feature type="binding site" description="axial binding residue" evidence="7">
    <location>
        <position position="388"/>
    </location>
    <ligand>
        <name>heme</name>
        <dbReference type="ChEBI" id="CHEBI:30413"/>
    </ligand>
    <ligandPart>
        <name>Fe</name>
        <dbReference type="ChEBI" id="CHEBI:18248"/>
    </ligandPart>
</feature>
<dbReference type="InterPro" id="IPR001128">
    <property type="entry name" value="Cyt_P450"/>
</dbReference>
<keyword evidence="5 7" id="KW-0408">Iron</keyword>
<organism evidence="9 10">
    <name type="scientific">Dactylosporangium siamense</name>
    <dbReference type="NCBI Taxonomy" id="685454"/>
    <lineage>
        <taxon>Bacteria</taxon>
        <taxon>Bacillati</taxon>
        <taxon>Actinomycetota</taxon>
        <taxon>Actinomycetes</taxon>
        <taxon>Micromonosporales</taxon>
        <taxon>Micromonosporaceae</taxon>
        <taxon>Dactylosporangium</taxon>
    </lineage>
</organism>
<evidence type="ECO:0000256" key="5">
    <source>
        <dbReference type="ARBA" id="ARBA00023004"/>
    </source>
</evidence>
<evidence type="ECO:0000313" key="9">
    <source>
        <dbReference type="EMBL" id="GIG45392.1"/>
    </source>
</evidence>
<dbReference type="GO" id="GO:0004497">
    <property type="term" value="F:monooxygenase activity"/>
    <property type="evidence" value="ECO:0007669"/>
    <property type="project" value="UniProtKB-KW"/>
</dbReference>
<comment type="similarity">
    <text evidence="1 8">Belongs to the cytochrome P450 family.</text>
</comment>
<dbReference type="RefSeq" id="WP_203847194.1">
    <property type="nucleotide sequence ID" value="NZ_BAAAVW010000011.1"/>
</dbReference>
<evidence type="ECO:0000256" key="3">
    <source>
        <dbReference type="ARBA" id="ARBA00022723"/>
    </source>
</evidence>
<comment type="cofactor">
    <cofactor evidence="7">
        <name>heme</name>
        <dbReference type="ChEBI" id="CHEBI:30413"/>
    </cofactor>
</comment>
<dbReference type="InterPro" id="IPR050196">
    <property type="entry name" value="Cytochrome_P450_Monoox"/>
</dbReference>
<keyword evidence="10" id="KW-1185">Reference proteome</keyword>
<evidence type="ECO:0000256" key="1">
    <source>
        <dbReference type="ARBA" id="ARBA00010617"/>
    </source>
</evidence>
<name>A0A919PKU8_9ACTN</name>
<keyword evidence="2 7" id="KW-0349">Heme</keyword>
<dbReference type="PRINTS" id="PR00463">
    <property type="entry name" value="EP450I"/>
</dbReference>
<keyword evidence="4 8" id="KW-0560">Oxidoreductase</keyword>
<dbReference type="GO" id="GO:0005506">
    <property type="term" value="F:iron ion binding"/>
    <property type="evidence" value="ECO:0007669"/>
    <property type="project" value="InterPro"/>
</dbReference>
<protein>
    <submittedName>
        <fullName evidence="9">Cytochrome P450</fullName>
    </submittedName>
</protein>
<dbReference type="Gene3D" id="1.10.630.10">
    <property type="entry name" value="Cytochrome P450"/>
    <property type="match status" value="1"/>
</dbReference>
<evidence type="ECO:0000256" key="4">
    <source>
        <dbReference type="ARBA" id="ARBA00023002"/>
    </source>
</evidence>
<gene>
    <name evidence="9" type="ORF">Dsi01nite_034330</name>
</gene>
<proteinExistence type="inferred from homology"/>
<keyword evidence="3 7" id="KW-0479">Metal-binding</keyword>
<accession>A0A919PKU8</accession>
<evidence type="ECO:0000313" key="10">
    <source>
        <dbReference type="Proteomes" id="UP000660611"/>
    </source>
</evidence>
<dbReference type="AlphaFoldDB" id="A0A919PKU8"/>
<dbReference type="GO" id="GO:0020037">
    <property type="term" value="F:heme binding"/>
    <property type="evidence" value="ECO:0007669"/>
    <property type="project" value="InterPro"/>
</dbReference>
<reference evidence="9" key="1">
    <citation type="submission" date="2021-01" db="EMBL/GenBank/DDBJ databases">
        <title>Whole genome shotgun sequence of Dactylosporangium siamense NBRC 106093.</title>
        <authorList>
            <person name="Komaki H."/>
            <person name="Tamura T."/>
        </authorList>
    </citation>
    <scope>NUCLEOTIDE SEQUENCE</scope>
    <source>
        <strain evidence="9">NBRC 106093</strain>
    </source>
</reference>
<dbReference type="Proteomes" id="UP000660611">
    <property type="component" value="Unassembled WGS sequence"/>
</dbReference>
<evidence type="ECO:0000256" key="2">
    <source>
        <dbReference type="ARBA" id="ARBA00022617"/>
    </source>
</evidence>
<dbReference type="SUPFAM" id="SSF48264">
    <property type="entry name" value="Cytochrome P450"/>
    <property type="match status" value="1"/>
</dbReference>
<sequence>MMHREPIWRAVPALARDPLAALERLGAANDGAIVRLDVGPVRPLLLTSADHVQLVLRERSSQYVRDGMLWKPLRRLEGDGIASDGPSWQRSRNLLQPIFTARAVRGVLDAMADAIVAAVAELEADGRAGRPVELVEGMTRVVFRALIRAFFADRIPSGEAGVLGAAISTAFGALGWRIALPFAPDWLPVPGDQRFRRAVRQIDDIVYPHVQRVRGDGGGDGDILSLLVAARDENGAALTDRQVRDDVVSMFVAGTEATALTLSWLWMALDAHPDVAARVVEEVDAVVGDAAPAPEHLDRLVYTRQVLQETMRLWPAGWIVPRTAAEPDVIDGVPIRAGATVLVSPYVMHRLPTAWPDPHRFDPDRFGPAAPRRHRYAFLPFGGGPHQCLGNHLFTAEAQLVVAAVLSRHRPELVGSGPLVARATAALRPRQPGRFVLHRR</sequence>
<dbReference type="PANTHER" id="PTHR24291:SF50">
    <property type="entry name" value="BIFUNCTIONAL ALBAFLAVENONE MONOOXYGENASE_TERPENE SYNTHASE"/>
    <property type="match status" value="1"/>
</dbReference>
<evidence type="ECO:0000256" key="7">
    <source>
        <dbReference type="PIRSR" id="PIRSR602401-1"/>
    </source>
</evidence>
<dbReference type="InterPro" id="IPR017972">
    <property type="entry name" value="Cyt_P450_CS"/>
</dbReference>
<dbReference type="EMBL" id="BONQ01000052">
    <property type="protein sequence ID" value="GIG45392.1"/>
    <property type="molecule type" value="Genomic_DNA"/>
</dbReference>
<evidence type="ECO:0000256" key="8">
    <source>
        <dbReference type="RuleBase" id="RU000461"/>
    </source>
</evidence>
<dbReference type="PROSITE" id="PS00086">
    <property type="entry name" value="CYTOCHROME_P450"/>
    <property type="match status" value="1"/>
</dbReference>